<reference evidence="13 14" key="2">
    <citation type="submission" date="2018-11" db="EMBL/GenBank/DDBJ databases">
        <authorList>
            <consortium name="Pathogen Informatics"/>
        </authorList>
    </citation>
    <scope>NUCLEOTIDE SEQUENCE [LARGE SCALE GENOMIC DNA]</scope>
</reference>
<dbReference type="PANTHER" id="PTHR43690">
    <property type="entry name" value="NARDILYSIN"/>
    <property type="match status" value="1"/>
</dbReference>
<dbReference type="InterPro" id="IPR001431">
    <property type="entry name" value="Pept_M16_Zn_BS"/>
</dbReference>
<feature type="domain" description="Peptidase M16 C-terminal" evidence="11">
    <location>
        <begin position="837"/>
        <end position="988"/>
    </location>
</feature>
<evidence type="ECO:0000256" key="2">
    <source>
        <dbReference type="ARBA" id="ARBA00007261"/>
    </source>
</evidence>
<keyword evidence="14" id="KW-1185">Reference proteome</keyword>
<gene>
    <name evidence="13" type="ORF">TASK_LOCUS4904</name>
</gene>
<evidence type="ECO:0000256" key="6">
    <source>
        <dbReference type="ARBA" id="ARBA00022833"/>
    </source>
</evidence>
<evidence type="ECO:0000259" key="12">
    <source>
        <dbReference type="Pfam" id="PF16187"/>
    </source>
</evidence>
<comment type="similarity">
    <text evidence="2 8">Belongs to the peptidase M16 family.</text>
</comment>
<dbReference type="OrthoDB" id="4953at2759"/>
<dbReference type="InterPro" id="IPR011765">
    <property type="entry name" value="Pept_M16_N"/>
</dbReference>
<dbReference type="STRING" id="60517.A0A158R859"/>
<dbReference type="InterPro" id="IPR011249">
    <property type="entry name" value="Metalloenz_LuxS/M16"/>
</dbReference>
<evidence type="ECO:0000313" key="13">
    <source>
        <dbReference type="EMBL" id="VDK34198.1"/>
    </source>
</evidence>
<dbReference type="WBParaSite" id="TASK_0000490301-mRNA-1">
    <property type="protein sequence ID" value="TASK_0000490301-mRNA-1"/>
    <property type="gene ID" value="TASK_0000490301"/>
</dbReference>
<evidence type="ECO:0000256" key="9">
    <source>
        <dbReference type="SAM" id="SignalP"/>
    </source>
</evidence>
<evidence type="ECO:0000256" key="5">
    <source>
        <dbReference type="ARBA" id="ARBA00022801"/>
    </source>
</evidence>
<dbReference type="Pfam" id="PF16187">
    <property type="entry name" value="Peptidase_M16_M"/>
    <property type="match status" value="1"/>
</dbReference>
<feature type="domain" description="Peptidase M16 middle/third" evidence="12">
    <location>
        <begin position="501"/>
        <end position="727"/>
    </location>
</feature>
<evidence type="ECO:0000256" key="7">
    <source>
        <dbReference type="ARBA" id="ARBA00023049"/>
    </source>
</evidence>
<evidence type="ECO:0000259" key="11">
    <source>
        <dbReference type="Pfam" id="PF05193"/>
    </source>
</evidence>
<evidence type="ECO:0000256" key="1">
    <source>
        <dbReference type="ARBA" id="ARBA00001947"/>
    </source>
</evidence>
<feature type="chain" id="PRO_5043135903" evidence="9">
    <location>
        <begin position="27"/>
        <end position="1200"/>
    </location>
</feature>
<dbReference type="PROSITE" id="PS00143">
    <property type="entry name" value="INSULINASE"/>
    <property type="match status" value="1"/>
</dbReference>
<keyword evidence="7" id="KW-0482">Metalloprotease</keyword>
<dbReference type="Proteomes" id="UP000282613">
    <property type="component" value="Unassembled WGS sequence"/>
</dbReference>
<dbReference type="Pfam" id="PF00675">
    <property type="entry name" value="Peptidase_M16"/>
    <property type="match status" value="1"/>
</dbReference>
<keyword evidence="9" id="KW-0732">Signal</keyword>
<dbReference type="Pfam" id="PF05193">
    <property type="entry name" value="Peptidase_M16_C"/>
    <property type="match status" value="1"/>
</dbReference>
<keyword evidence="5" id="KW-0378">Hydrolase</keyword>
<dbReference type="GO" id="GO:0046872">
    <property type="term" value="F:metal ion binding"/>
    <property type="evidence" value="ECO:0007669"/>
    <property type="project" value="UniProtKB-KW"/>
</dbReference>
<dbReference type="InterPro" id="IPR050626">
    <property type="entry name" value="Peptidase_M16"/>
</dbReference>
<dbReference type="AlphaFoldDB" id="A0A158R859"/>
<evidence type="ECO:0000256" key="8">
    <source>
        <dbReference type="RuleBase" id="RU004447"/>
    </source>
</evidence>
<keyword evidence="6" id="KW-0862">Zinc</keyword>
<dbReference type="SUPFAM" id="SSF63411">
    <property type="entry name" value="LuxS/MPP-like metallohydrolase"/>
    <property type="match status" value="5"/>
</dbReference>
<dbReference type="InterPro" id="IPR032632">
    <property type="entry name" value="Peptidase_M16_M"/>
</dbReference>
<evidence type="ECO:0000256" key="3">
    <source>
        <dbReference type="ARBA" id="ARBA00022670"/>
    </source>
</evidence>
<dbReference type="PANTHER" id="PTHR43690:SF18">
    <property type="entry name" value="INSULIN-DEGRADING ENZYME-RELATED"/>
    <property type="match status" value="1"/>
</dbReference>
<dbReference type="Gene3D" id="3.30.830.10">
    <property type="entry name" value="Metalloenzyme, LuxS/M16 peptidase-like"/>
    <property type="match status" value="5"/>
</dbReference>
<name>A0A158R859_TAEAS</name>
<evidence type="ECO:0000259" key="10">
    <source>
        <dbReference type="Pfam" id="PF00675"/>
    </source>
</evidence>
<dbReference type="EMBL" id="UYRS01018379">
    <property type="protein sequence ID" value="VDK34198.1"/>
    <property type="molecule type" value="Genomic_DNA"/>
</dbReference>
<dbReference type="InterPro" id="IPR007863">
    <property type="entry name" value="Peptidase_M16_C"/>
</dbReference>
<protein>
    <submittedName>
        <fullName evidence="15">Metalloendopeptidase</fullName>
    </submittedName>
</protein>
<keyword evidence="3" id="KW-0645">Protease</keyword>
<dbReference type="FunFam" id="3.30.830.10:FF:000012">
    <property type="entry name" value="Protease 3"/>
    <property type="match status" value="1"/>
</dbReference>
<organism evidence="15">
    <name type="scientific">Taenia asiatica</name>
    <name type="common">Asian tapeworm</name>
    <dbReference type="NCBI Taxonomy" id="60517"/>
    <lineage>
        <taxon>Eukaryota</taxon>
        <taxon>Metazoa</taxon>
        <taxon>Spiralia</taxon>
        <taxon>Lophotrochozoa</taxon>
        <taxon>Platyhelminthes</taxon>
        <taxon>Cestoda</taxon>
        <taxon>Eucestoda</taxon>
        <taxon>Cyclophyllidea</taxon>
        <taxon>Taeniidae</taxon>
        <taxon>Taenia</taxon>
    </lineage>
</organism>
<comment type="cofactor">
    <cofactor evidence="1">
        <name>Zn(2+)</name>
        <dbReference type="ChEBI" id="CHEBI:29105"/>
    </cofactor>
</comment>
<keyword evidence="4" id="KW-0479">Metal-binding</keyword>
<dbReference type="GO" id="GO:0004222">
    <property type="term" value="F:metalloendopeptidase activity"/>
    <property type="evidence" value="ECO:0007669"/>
    <property type="project" value="InterPro"/>
</dbReference>
<feature type="signal peptide" evidence="9">
    <location>
        <begin position="1"/>
        <end position="26"/>
    </location>
</feature>
<reference evidence="15" key="1">
    <citation type="submission" date="2016-04" db="UniProtKB">
        <authorList>
            <consortium name="WormBaseParasite"/>
        </authorList>
    </citation>
    <scope>IDENTIFICATION</scope>
</reference>
<evidence type="ECO:0000256" key="4">
    <source>
        <dbReference type="ARBA" id="ARBA00022723"/>
    </source>
</evidence>
<dbReference type="GO" id="GO:0006508">
    <property type="term" value="P:proteolysis"/>
    <property type="evidence" value="ECO:0007669"/>
    <property type="project" value="UniProtKB-KW"/>
</dbReference>
<proteinExistence type="inferred from homology"/>
<feature type="domain" description="Peptidase M16 N-terminal" evidence="10">
    <location>
        <begin position="187"/>
        <end position="300"/>
    </location>
</feature>
<evidence type="ECO:0000313" key="15">
    <source>
        <dbReference type="WBParaSite" id="TASK_0000490301-mRNA-1"/>
    </source>
</evidence>
<sequence length="1200" mass="135873">MTIFVLLGELLIVIWVDWPLGHTVSANPECRKTVFCLPAPSRKSGAKFLAAEANSIIVERQMQRLAVDTRDGQHNSPSMNSVPEPDETWSTFIRMMRIIFPIKAQSLVTQNTRELSMFSVEGVISIISSYETDTRTHWGLSPWKKHIRLLNGLRVMLVSSLKPWETEKCQVEELIFHEQGKRRREPQKSAAALCINVGYFSDPMEVQGLAHLLEHMVLLGSEKYPVENEFESYVEYRDGSVDACTDGDYTLFFFNIQHSYFRDALDRFASFFIAPLLRQECVSQEFETVHEEFIVSKSDESLRFGQLVASLANEGSPYRCFGFGNRTSLKDKPMATGTNVYELLREFHLKYYNASLMTLAVESEDTLDDLQTMVTDIFGSIPNRSAALRFVASIIGHQGKGSLIAYLRKLNLAVEFHAGCAVNDSTHHNQMTSLFGISVDLSELGRTAPSTVADCVFAYLRMLRDAADFSLANPLAAMTPSGERTFASLVPEFAKLWELNFHFHEPLDPTTNVQAIAMAMRRFLPHEVFSAESLMLEPDPKAYADVVHYLTPDKAIIAAFLPEFNIYSITNVAQAAFQREPWFDIRYAVDEISDDQIQRWQNPAPISDFHLPEINQFIATHFELLPQSDDNEVPVKLDLGESQLFGELWHQQRAKINLPTAHVTVRIYSDLPKQAKDVAILQMWWCALKQRLQTELYCATEAGLSYCVSTLDRGLEITVSGFNEKLLVGAVQRSTFPYLSDFAYLDPNSQNGSVLDLEELEIALLYKSIVDVLIQPLTGDDEECLFNERNFAVYKDRLRQMTCDRMLDPCNLSTHLKNYFQDVNVHLLEDCMKALEDLTVDDMMAFVPAFSTDLYVKAFVYGNVSSTAAKEYFDYTLSTLKPRGVAALKPCPKAALPACLNRLRVMNFDKTDVTTSLVLISPLQDTPSDDLRYEVMNKLLESCLQESAFAYLRIKENLGYSLGLYSWSLADTTGQCGLSLAVRSQANRFETDLVAGRMYAFWYRIMPYIVFHLKEEAFQASVEALITANLLEDDTIDVEVHRNLKEVFSDRPIFDRRQRWVEILRQLKLSDLQDFYTKTYHDLEKQPTLMIQVDSLSDVVSSGAFSKGGSAKVMTTFHWPLCVVPMSGDQEEAERLAAIAVDVREAVRICAPGLITDGAEGEPNADFSIEEERAEVALPRFVEILEVHDFKDNVLFPSSP</sequence>
<evidence type="ECO:0000313" key="14">
    <source>
        <dbReference type="Proteomes" id="UP000282613"/>
    </source>
</evidence>
<accession>A0A158R859</accession>